<feature type="domain" description="Mycothiol-dependent maleylpyruvate isomerase metal-binding" evidence="1">
    <location>
        <begin position="11"/>
        <end position="141"/>
    </location>
</feature>
<protein>
    <submittedName>
        <fullName evidence="2">Maleylpyruvate isomerase family mycothiol-dependent enzyme</fullName>
    </submittedName>
</protein>
<name>A0ABW2GBC6_9ACTN</name>
<dbReference type="InterPro" id="IPR036527">
    <property type="entry name" value="SCP2_sterol-bd_dom_sf"/>
</dbReference>
<comment type="caution">
    <text evidence="2">The sequence shown here is derived from an EMBL/GenBank/DDBJ whole genome shotgun (WGS) entry which is preliminary data.</text>
</comment>
<dbReference type="InterPro" id="IPR024344">
    <property type="entry name" value="MDMPI_metal-binding"/>
</dbReference>
<dbReference type="SUPFAM" id="SSF109854">
    <property type="entry name" value="DinB/YfiT-like putative metalloenzymes"/>
    <property type="match status" value="1"/>
</dbReference>
<dbReference type="SUPFAM" id="SSF55718">
    <property type="entry name" value="SCP-like"/>
    <property type="match status" value="1"/>
</dbReference>
<dbReference type="RefSeq" id="WP_386410184.1">
    <property type="nucleotide sequence ID" value="NZ_JBHSZO010000001.1"/>
</dbReference>
<dbReference type="EMBL" id="JBHSZO010000001">
    <property type="protein sequence ID" value="MFC7216600.1"/>
    <property type="molecule type" value="Genomic_DNA"/>
</dbReference>
<evidence type="ECO:0000313" key="3">
    <source>
        <dbReference type="Proteomes" id="UP001596413"/>
    </source>
</evidence>
<sequence>MPDARHDLQLLHEATERLLAAAGKLDDGAVAAPSLLPGWTRGHVLSHLARNADALVNVLTGLPMYASAETRDADIEAGAGRGLAEQLADVRASAERLAATADALSPADWESRCELRNGVTDVRARIPFRRLQEVELHHVDLGIGYGPAALPAEFTGREVDFLAERFAGNGAVPALSLTDAAGRTWTTGSAAGEPLAVAGEAAALMGWLSGRTDGSDLSVAGGGALPVLPPL</sequence>
<dbReference type="Gene3D" id="3.30.1050.20">
    <property type="match status" value="1"/>
</dbReference>
<dbReference type="Gene3D" id="1.20.120.450">
    <property type="entry name" value="dinb family like domain"/>
    <property type="match status" value="1"/>
</dbReference>
<organism evidence="2 3">
    <name type="scientific">Streptomyces polyrhachis</name>
    <dbReference type="NCBI Taxonomy" id="1282885"/>
    <lineage>
        <taxon>Bacteria</taxon>
        <taxon>Bacillati</taxon>
        <taxon>Actinomycetota</taxon>
        <taxon>Actinomycetes</taxon>
        <taxon>Kitasatosporales</taxon>
        <taxon>Streptomycetaceae</taxon>
        <taxon>Streptomyces</taxon>
    </lineage>
</organism>
<dbReference type="GO" id="GO:0016853">
    <property type="term" value="F:isomerase activity"/>
    <property type="evidence" value="ECO:0007669"/>
    <property type="project" value="UniProtKB-KW"/>
</dbReference>
<accession>A0ABW2GBC6</accession>
<reference evidence="3" key="1">
    <citation type="journal article" date="2019" name="Int. J. Syst. Evol. Microbiol.">
        <title>The Global Catalogue of Microorganisms (GCM) 10K type strain sequencing project: providing services to taxonomists for standard genome sequencing and annotation.</title>
        <authorList>
            <consortium name="The Broad Institute Genomics Platform"/>
            <consortium name="The Broad Institute Genome Sequencing Center for Infectious Disease"/>
            <person name="Wu L."/>
            <person name="Ma J."/>
        </authorList>
    </citation>
    <scope>NUCLEOTIDE SEQUENCE [LARGE SCALE GENOMIC DNA]</scope>
    <source>
        <strain evidence="3">CGMCC 1.13681</strain>
    </source>
</reference>
<keyword evidence="2" id="KW-0413">Isomerase</keyword>
<dbReference type="InterPro" id="IPR034660">
    <property type="entry name" value="DinB/YfiT-like"/>
</dbReference>
<dbReference type="Proteomes" id="UP001596413">
    <property type="component" value="Unassembled WGS sequence"/>
</dbReference>
<proteinExistence type="predicted"/>
<evidence type="ECO:0000313" key="2">
    <source>
        <dbReference type="EMBL" id="MFC7216600.1"/>
    </source>
</evidence>
<dbReference type="Pfam" id="PF11716">
    <property type="entry name" value="MDMPI_N"/>
    <property type="match status" value="1"/>
</dbReference>
<evidence type="ECO:0000259" key="1">
    <source>
        <dbReference type="Pfam" id="PF11716"/>
    </source>
</evidence>
<dbReference type="NCBIfam" id="TIGR03083">
    <property type="entry name" value="maleylpyruvate isomerase family mycothiol-dependent enzyme"/>
    <property type="match status" value="1"/>
</dbReference>
<keyword evidence="3" id="KW-1185">Reference proteome</keyword>
<dbReference type="InterPro" id="IPR017517">
    <property type="entry name" value="Maleyloyr_isom"/>
</dbReference>
<gene>
    <name evidence="2" type="ORF">ACFQLX_00210</name>
</gene>